<comment type="caution">
    <text evidence="1">The sequence shown here is derived from an EMBL/GenBank/DDBJ whole genome shotgun (WGS) entry which is preliminary data.</text>
</comment>
<gene>
    <name evidence="1" type="ORF">ABE541_01075</name>
</gene>
<accession>A0ABV0BMX5</accession>
<dbReference type="RefSeq" id="WP_346580372.1">
    <property type="nucleotide sequence ID" value="NZ_JBDJLH010000006.1"/>
</dbReference>
<evidence type="ECO:0000313" key="1">
    <source>
        <dbReference type="EMBL" id="MEN5375844.1"/>
    </source>
</evidence>
<evidence type="ECO:0000313" key="2">
    <source>
        <dbReference type="Proteomes" id="UP001409291"/>
    </source>
</evidence>
<dbReference type="EMBL" id="JBDJNQ010000001">
    <property type="protein sequence ID" value="MEN5375844.1"/>
    <property type="molecule type" value="Genomic_DNA"/>
</dbReference>
<dbReference type="Proteomes" id="UP001409291">
    <property type="component" value="Unassembled WGS sequence"/>
</dbReference>
<reference evidence="1 2" key="1">
    <citation type="submission" date="2024-04" db="EMBL/GenBank/DDBJ databases">
        <title>WGS of bacteria from Torrens River.</title>
        <authorList>
            <person name="Wyrsch E.R."/>
            <person name="Drigo B."/>
        </authorList>
    </citation>
    <scope>NUCLEOTIDE SEQUENCE [LARGE SCALE GENOMIC DNA]</scope>
    <source>
        <strain evidence="1 2">TWI391</strain>
    </source>
</reference>
<protein>
    <submittedName>
        <fullName evidence="1">Uncharacterized protein</fullName>
    </submittedName>
</protein>
<sequence>MNIVLTPLQLQTLLSNAAQMGAELALTKTGQLKPYLNESEAFAHYGRKNVEHWISLGLIALRRERNTSEWCIDRIEIEAVSKSRDAMRFL</sequence>
<organism evidence="1 2">
    <name type="scientific">Sphingobacterium kitahiroshimense</name>
    <dbReference type="NCBI Taxonomy" id="470446"/>
    <lineage>
        <taxon>Bacteria</taxon>
        <taxon>Pseudomonadati</taxon>
        <taxon>Bacteroidota</taxon>
        <taxon>Sphingobacteriia</taxon>
        <taxon>Sphingobacteriales</taxon>
        <taxon>Sphingobacteriaceae</taxon>
        <taxon>Sphingobacterium</taxon>
    </lineage>
</organism>
<name>A0ABV0BMX5_9SPHI</name>
<proteinExistence type="predicted"/>
<keyword evidence="2" id="KW-1185">Reference proteome</keyword>